<evidence type="ECO:0000313" key="3">
    <source>
        <dbReference type="EMBL" id="KOO23753.1"/>
    </source>
</evidence>
<dbReference type="GO" id="GO:0008270">
    <property type="term" value="F:zinc ion binding"/>
    <property type="evidence" value="ECO:0007669"/>
    <property type="project" value="UniProtKB-KW"/>
</dbReference>
<feature type="domain" description="CCHC-type" evidence="2">
    <location>
        <begin position="111"/>
        <end position="127"/>
    </location>
</feature>
<evidence type="ECO:0000313" key="4">
    <source>
        <dbReference type="Proteomes" id="UP000037460"/>
    </source>
</evidence>
<dbReference type="InterPro" id="IPR036875">
    <property type="entry name" value="Znf_CCHC_sf"/>
</dbReference>
<comment type="caution">
    <text evidence="3">The sequence shown here is derived from an EMBL/GenBank/DDBJ whole genome shotgun (WGS) entry which is preliminary data.</text>
</comment>
<gene>
    <name evidence="3" type="ORF">Ctob_002155</name>
</gene>
<dbReference type="EMBL" id="JWZX01003159">
    <property type="protein sequence ID" value="KOO23753.1"/>
    <property type="molecule type" value="Genomic_DNA"/>
</dbReference>
<feature type="domain" description="CCHC-type" evidence="2">
    <location>
        <begin position="94"/>
        <end position="109"/>
    </location>
</feature>
<dbReference type="OrthoDB" id="3863715at2759"/>
<evidence type="ECO:0000256" key="1">
    <source>
        <dbReference type="PROSITE-ProRule" id="PRU00047"/>
    </source>
</evidence>
<dbReference type="InterPro" id="IPR001878">
    <property type="entry name" value="Znf_CCHC"/>
</dbReference>
<dbReference type="Pfam" id="PF00098">
    <property type="entry name" value="zf-CCHC"/>
    <property type="match status" value="1"/>
</dbReference>
<reference evidence="4" key="1">
    <citation type="journal article" date="2015" name="PLoS Genet.">
        <title>Genome Sequence and Transcriptome Analyses of Chrysochromulina tobin: Metabolic Tools for Enhanced Algal Fitness in the Prominent Order Prymnesiales (Haptophyceae).</title>
        <authorList>
            <person name="Hovde B.T."/>
            <person name="Deodato C.R."/>
            <person name="Hunsperger H.M."/>
            <person name="Ryken S.A."/>
            <person name="Yost W."/>
            <person name="Jha R.K."/>
            <person name="Patterson J."/>
            <person name="Monnat R.J. Jr."/>
            <person name="Barlow S.B."/>
            <person name="Starkenburg S.R."/>
            <person name="Cattolico R.A."/>
        </authorList>
    </citation>
    <scope>NUCLEOTIDE SEQUENCE</scope>
    <source>
        <strain evidence="4">CCMP291</strain>
    </source>
</reference>
<dbReference type="GO" id="GO:0003676">
    <property type="term" value="F:nucleic acid binding"/>
    <property type="evidence" value="ECO:0007669"/>
    <property type="project" value="InterPro"/>
</dbReference>
<evidence type="ECO:0000259" key="2">
    <source>
        <dbReference type="PROSITE" id="PS50158"/>
    </source>
</evidence>
<dbReference type="PROSITE" id="PS50158">
    <property type="entry name" value="ZF_CCHC"/>
    <property type="match status" value="2"/>
</dbReference>
<protein>
    <recommendedName>
        <fullName evidence="2">CCHC-type domain-containing protein</fullName>
    </recommendedName>
</protein>
<dbReference type="SMART" id="SM00343">
    <property type="entry name" value="ZnF_C2HC"/>
    <property type="match status" value="2"/>
</dbReference>
<dbReference type="AlphaFoldDB" id="A0A0M0JC05"/>
<keyword evidence="1" id="KW-0862">Zinc</keyword>
<keyword evidence="4" id="KW-1185">Reference proteome</keyword>
<keyword evidence="1" id="KW-0863">Zinc-finger</keyword>
<name>A0A0M0JC05_9EUKA</name>
<dbReference type="Gene3D" id="4.10.60.10">
    <property type="entry name" value="Zinc finger, CCHC-type"/>
    <property type="match status" value="1"/>
</dbReference>
<organism evidence="3 4">
    <name type="scientific">Chrysochromulina tobinii</name>
    <dbReference type="NCBI Taxonomy" id="1460289"/>
    <lineage>
        <taxon>Eukaryota</taxon>
        <taxon>Haptista</taxon>
        <taxon>Haptophyta</taxon>
        <taxon>Prymnesiophyceae</taxon>
        <taxon>Prymnesiales</taxon>
        <taxon>Chrysochromulinaceae</taxon>
        <taxon>Chrysochromulina</taxon>
    </lineage>
</organism>
<sequence length="183" mass="20826">MTAATVATTVAIDEMWIGETEIMTGAILTGPQQRPAEEEEDPLDAFMKTQVLEQAKKEAERAAAHQVAWRAQYGHKDVQITDAIEPDNDPNKHCYVCKKWGHTKKDCPNKRCRFCGQEGHFSEECEEKDRKIGAQFDKDKERKRQKAYAAKKAKKRAEWESQLRAKTGIEGYEVSAPDWVGLE</sequence>
<accession>A0A0M0JC05</accession>
<dbReference type="Proteomes" id="UP000037460">
    <property type="component" value="Unassembled WGS sequence"/>
</dbReference>
<keyword evidence="1" id="KW-0479">Metal-binding</keyword>
<proteinExistence type="predicted"/>
<dbReference type="SUPFAM" id="SSF57756">
    <property type="entry name" value="Retrovirus zinc finger-like domains"/>
    <property type="match status" value="1"/>
</dbReference>